<dbReference type="PANTHER" id="PTHR34385:SF1">
    <property type="entry name" value="PEPTIDOGLYCAN L-ALANYL-D-GLUTAMATE ENDOPEPTIDASE CWLK"/>
    <property type="match status" value="1"/>
</dbReference>
<dbReference type="InterPro" id="IPR003709">
    <property type="entry name" value="VanY-like_core_dom"/>
</dbReference>
<evidence type="ECO:0000313" key="3">
    <source>
        <dbReference type="EMBL" id="QDY68013.1"/>
    </source>
</evidence>
<dbReference type="InterPro" id="IPR052179">
    <property type="entry name" value="DD-CPase-like"/>
</dbReference>
<dbReference type="Proteomes" id="UP000320717">
    <property type="component" value="Chromosome"/>
</dbReference>
<dbReference type="PANTHER" id="PTHR34385">
    <property type="entry name" value="D-ALANYL-D-ALANINE CARBOXYPEPTIDASE"/>
    <property type="match status" value="1"/>
</dbReference>
<feature type="domain" description="D-alanyl-D-alanine carboxypeptidase-like core" evidence="2">
    <location>
        <begin position="64"/>
        <end position="161"/>
    </location>
</feature>
<proteinExistence type="predicted"/>
<evidence type="ECO:0000313" key="4">
    <source>
        <dbReference type="Proteomes" id="UP000320717"/>
    </source>
</evidence>
<accession>A0ABX5YED7</accession>
<dbReference type="InterPro" id="IPR009045">
    <property type="entry name" value="Zn_M74/Hedgehog-like"/>
</dbReference>
<keyword evidence="1" id="KW-0732">Signal</keyword>
<gene>
    <name evidence="3" type="ORF">FQA45_06850</name>
</gene>
<keyword evidence="4" id="KW-1185">Reference proteome</keyword>
<dbReference type="Gene3D" id="3.30.1380.10">
    <property type="match status" value="1"/>
</dbReference>
<name>A0ABX5YED7_9MICC</name>
<dbReference type="EMBL" id="CP042260">
    <property type="protein sequence ID" value="QDY68013.1"/>
    <property type="molecule type" value="Genomic_DNA"/>
</dbReference>
<reference evidence="3 4" key="1">
    <citation type="submission" date="2019-07" db="EMBL/GenBank/DDBJ databases">
        <title>Complete Genome Sequence of drought tolerant Plant Growth-Promoting Rhizobacterium Glutamicibacter halophytocola DR408.</title>
        <authorList>
            <person name="Nishu S.D."/>
            <person name="Lee T.K."/>
        </authorList>
    </citation>
    <scope>NUCLEOTIDE SEQUENCE [LARGE SCALE GENOMIC DNA]</scope>
    <source>
        <strain evidence="3 4">DR408</strain>
    </source>
</reference>
<protein>
    <submittedName>
        <fullName evidence="3">M15 family metallopeptidase</fullName>
    </submittedName>
</protein>
<feature type="signal peptide" evidence="1">
    <location>
        <begin position="1"/>
        <end position="18"/>
    </location>
</feature>
<sequence length="185" mass="19856">MISTVLIAIAALFLGSCAALTTSTSATADLGAKAVKTIFTASEDDELRESQVSPFDDSHRAISNLDPQLREALQEAAAAAKEQGIKDFWVTSGWRSRGYQQELLDQAIAKYGSEAEASKWVASPDDSSHVTGNAVDVGPTDAADWLSRKGQRFGLCQRYANELWHYELAADSQGQCPAMRPSAAS</sequence>
<dbReference type="SUPFAM" id="SSF55166">
    <property type="entry name" value="Hedgehog/DD-peptidase"/>
    <property type="match status" value="1"/>
</dbReference>
<evidence type="ECO:0000259" key="2">
    <source>
        <dbReference type="Pfam" id="PF02557"/>
    </source>
</evidence>
<dbReference type="Pfam" id="PF02557">
    <property type="entry name" value="VanY"/>
    <property type="match status" value="1"/>
</dbReference>
<organism evidence="3 4">
    <name type="scientific">Glutamicibacter halophytocola</name>
    <dbReference type="NCBI Taxonomy" id="1933880"/>
    <lineage>
        <taxon>Bacteria</taxon>
        <taxon>Bacillati</taxon>
        <taxon>Actinomycetota</taxon>
        <taxon>Actinomycetes</taxon>
        <taxon>Micrococcales</taxon>
        <taxon>Micrococcaceae</taxon>
        <taxon>Glutamicibacter</taxon>
    </lineage>
</organism>
<dbReference type="CDD" id="cd14846">
    <property type="entry name" value="Peptidase_M15_like"/>
    <property type="match status" value="1"/>
</dbReference>
<feature type="chain" id="PRO_5045580084" evidence="1">
    <location>
        <begin position="19"/>
        <end position="185"/>
    </location>
</feature>
<evidence type="ECO:0000256" key="1">
    <source>
        <dbReference type="SAM" id="SignalP"/>
    </source>
</evidence>